<organism evidence="3">
    <name type="scientific">Tanacetum cinerariifolium</name>
    <name type="common">Dalmatian daisy</name>
    <name type="synonym">Chrysanthemum cinerariifolium</name>
    <dbReference type="NCBI Taxonomy" id="118510"/>
    <lineage>
        <taxon>Eukaryota</taxon>
        <taxon>Viridiplantae</taxon>
        <taxon>Streptophyta</taxon>
        <taxon>Embryophyta</taxon>
        <taxon>Tracheophyta</taxon>
        <taxon>Spermatophyta</taxon>
        <taxon>Magnoliopsida</taxon>
        <taxon>eudicotyledons</taxon>
        <taxon>Gunneridae</taxon>
        <taxon>Pentapetalae</taxon>
        <taxon>asterids</taxon>
        <taxon>campanulids</taxon>
        <taxon>Asterales</taxon>
        <taxon>Asteraceae</taxon>
        <taxon>Asteroideae</taxon>
        <taxon>Anthemideae</taxon>
        <taxon>Anthemidinae</taxon>
        <taxon>Tanacetum</taxon>
    </lineage>
</organism>
<dbReference type="Gene3D" id="3.40.50.2000">
    <property type="entry name" value="Glycogen Phosphorylase B"/>
    <property type="match status" value="2"/>
</dbReference>
<sequence length="164" mass="19028">GGKIVYHIQDLQIEAAKELNMLKHDWMFDALFGLENFILRKMNFVSTISEGMIARVGKKVKKQIMFFPNWVDTETFFPLPDRNALKLKWGYEEDHQIVLYSGSIGEKQGLDALIRIAEQLQEKEKIKFVICGTGPFKQELIRMATEKNLKNLDFLPLQGFDVFN</sequence>
<keyword evidence="1" id="KW-0808">Transferase</keyword>
<evidence type="ECO:0000256" key="1">
    <source>
        <dbReference type="ARBA" id="ARBA00022676"/>
    </source>
</evidence>
<dbReference type="SUPFAM" id="SSF53756">
    <property type="entry name" value="UDP-Glycosyltransferase/glycogen phosphorylase"/>
    <property type="match status" value="1"/>
</dbReference>
<dbReference type="InterPro" id="IPR050194">
    <property type="entry name" value="Glycosyltransferase_grp1"/>
</dbReference>
<accession>A0A699US74</accession>
<evidence type="ECO:0000313" key="3">
    <source>
        <dbReference type="EMBL" id="GFD26202.1"/>
    </source>
</evidence>
<dbReference type="InterPro" id="IPR001296">
    <property type="entry name" value="Glyco_trans_1"/>
</dbReference>
<proteinExistence type="predicted"/>
<dbReference type="GO" id="GO:0016758">
    <property type="term" value="F:hexosyltransferase activity"/>
    <property type="evidence" value="ECO:0007669"/>
    <property type="project" value="TreeGrafter"/>
</dbReference>
<evidence type="ECO:0000259" key="2">
    <source>
        <dbReference type="Pfam" id="PF00534"/>
    </source>
</evidence>
<reference evidence="3" key="1">
    <citation type="journal article" date="2019" name="Sci. Rep.">
        <title>Draft genome of Tanacetum cinerariifolium, the natural source of mosquito coil.</title>
        <authorList>
            <person name="Yamashiro T."/>
            <person name="Shiraishi A."/>
            <person name="Satake H."/>
            <person name="Nakayama K."/>
        </authorList>
    </citation>
    <scope>NUCLEOTIDE SEQUENCE</scope>
</reference>
<comment type="caution">
    <text evidence="3">The sequence shown here is derived from an EMBL/GenBank/DDBJ whole genome shotgun (WGS) entry which is preliminary data.</text>
</comment>
<dbReference type="Pfam" id="PF00534">
    <property type="entry name" value="Glycos_transf_1"/>
    <property type="match status" value="1"/>
</dbReference>
<feature type="non-terminal residue" evidence="3">
    <location>
        <position position="164"/>
    </location>
</feature>
<keyword evidence="1" id="KW-0328">Glycosyltransferase</keyword>
<dbReference type="AlphaFoldDB" id="A0A699US74"/>
<feature type="domain" description="Glycosyl transferase family 1" evidence="2">
    <location>
        <begin position="84"/>
        <end position="154"/>
    </location>
</feature>
<gene>
    <name evidence="3" type="ORF">Tci_898171</name>
</gene>
<dbReference type="EMBL" id="BKCJ011366783">
    <property type="protein sequence ID" value="GFD26202.1"/>
    <property type="molecule type" value="Genomic_DNA"/>
</dbReference>
<dbReference type="PANTHER" id="PTHR45947">
    <property type="entry name" value="SULFOQUINOVOSYL TRANSFERASE SQD2"/>
    <property type="match status" value="1"/>
</dbReference>
<feature type="non-terminal residue" evidence="3">
    <location>
        <position position="1"/>
    </location>
</feature>
<name>A0A699US74_TANCI</name>
<dbReference type="PANTHER" id="PTHR45947:SF3">
    <property type="entry name" value="SULFOQUINOVOSYL TRANSFERASE SQD2"/>
    <property type="match status" value="1"/>
</dbReference>
<protein>
    <recommendedName>
        <fullName evidence="2">Glycosyl transferase family 1 domain-containing protein</fullName>
    </recommendedName>
</protein>